<sequence length="225" mass="25918">MAHRVFSTGRHRIRHKFINIVLTDEEMNAIEQNNLHQYASHHETENQATSERNDVDFDEKYVELKKEIAKVRVELKELKDNDDSHQHVEESEKASMDQPLVSMREYVDSSNTDAEAHNSIDQTVGVVFNADIPGSSTLKQPTLDDYPDLTMTHIVELDPILNASTTPDVQPRNRNSDKYDTSPYIRLLEGESSLRRVSIFLRIKHPFESHNGFEVASELIDEFNK</sequence>
<proteinExistence type="predicted"/>
<organism evidence="2 3">
    <name type="scientific">Solanum tuberosum</name>
    <name type="common">Potato</name>
    <dbReference type="NCBI Taxonomy" id="4113"/>
    <lineage>
        <taxon>Eukaryota</taxon>
        <taxon>Viridiplantae</taxon>
        <taxon>Streptophyta</taxon>
        <taxon>Embryophyta</taxon>
        <taxon>Tracheophyta</taxon>
        <taxon>Spermatophyta</taxon>
        <taxon>Magnoliopsida</taxon>
        <taxon>eudicotyledons</taxon>
        <taxon>Gunneridae</taxon>
        <taxon>Pentapetalae</taxon>
        <taxon>asterids</taxon>
        <taxon>lamiids</taxon>
        <taxon>Solanales</taxon>
        <taxon>Solanaceae</taxon>
        <taxon>Solanoideae</taxon>
        <taxon>Solaneae</taxon>
        <taxon>Solanum</taxon>
    </lineage>
</organism>
<evidence type="ECO:0000313" key="3">
    <source>
        <dbReference type="Proteomes" id="UP000826656"/>
    </source>
</evidence>
<reference evidence="2 3" key="1">
    <citation type="journal article" date="2021" name="bioRxiv">
        <title>Chromosome-scale and haplotype-resolved genome assembly of a tetraploid potato cultivar.</title>
        <authorList>
            <person name="Sun H."/>
            <person name="Jiao W.-B."/>
            <person name="Krause K."/>
            <person name="Campoy J.A."/>
            <person name="Goel M."/>
            <person name="Folz-Donahue K."/>
            <person name="Kukat C."/>
            <person name="Huettel B."/>
            <person name="Schneeberger K."/>
        </authorList>
    </citation>
    <scope>NUCLEOTIDE SEQUENCE [LARGE SCALE GENOMIC DNA]</scope>
    <source>
        <strain evidence="2">SolTubOtavaFocal</strain>
        <tissue evidence="2">Leaves</tissue>
    </source>
</reference>
<evidence type="ECO:0000256" key="1">
    <source>
        <dbReference type="SAM" id="MobiDB-lite"/>
    </source>
</evidence>
<dbReference type="EMBL" id="JAIVGD010000001">
    <property type="protein sequence ID" value="KAH0782747.1"/>
    <property type="molecule type" value="Genomic_DNA"/>
</dbReference>
<comment type="caution">
    <text evidence="2">The sequence shown here is derived from an EMBL/GenBank/DDBJ whole genome shotgun (WGS) entry which is preliminary data.</text>
</comment>
<feature type="compositionally biased region" description="Basic and acidic residues" evidence="1">
    <location>
        <begin position="80"/>
        <end position="95"/>
    </location>
</feature>
<gene>
    <name evidence="2" type="ORF">KY290_002345</name>
</gene>
<keyword evidence="3" id="KW-1185">Reference proteome</keyword>
<name>A0ABQ7WRW5_SOLTU</name>
<dbReference type="Proteomes" id="UP000826656">
    <property type="component" value="Unassembled WGS sequence"/>
</dbReference>
<feature type="region of interest" description="Disordered" evidence="1">
    <location>
        <begin position="80"/>
        <end position="100"/>
    </location>
</feature>
<protein>
    <recommendedName>
        <fullName evidence="4">Integrase core domain containing protein</fullName>
    </recommendedName>
</protein>
<evidence type="ECO:0000313" key="2">
    <source>
        <dbReference type="EMBL" id="KAH0782747.1"/>
    </source>
</evidence>
<accession>A0ABQ7WRW5</accession>
<evidence type="ECO:0008006" key="4">
    <source>
        <dbReference type="Google" id="ProtNLM"/>
    </source>
</evidence>